<evidence type="ECO:0000256" key="2">
    <source>
        <dbReference type="ARBA" id="ARBA00023128"/>
    </source>
</evidence>
<protein>
    <recommendedName>
        <fullName evidence="3">UmuC domain-containing protein</fullName>
    </recommendedName>
</protein>
<evidence type="ECO:0000313" key="5">
    <source>
        <dbReference type="Proteomes" id="UP000037136"/>
    </source>
</evidence>
<dbReference type="STRING" id="268505.A0A2A9P756"/>
<dbReference type="SUPFAM" id="SSF56672">
    <property type="entry name" value="DNA/RNA polymerases"/>
    <property type="match status" value="1"/>
</dbReference>
<reference evidence="4 5" key="2">
    <citation type="journal article" date="2017" name="Sci. Rep.">
        <title>Ant-infecting Ophiocordyceps genomes reveal a high diversity of potential behavioral manipulation genes and a possible major role for enterotoxins.</title>
        <authorList>
            <person name="de Bekker C."/>
            <person name="Ohm R.A."/>
            <person name="Evans H.C."/>
            <person name="Brachmann A."/>
            <person name="Hughes D.P."/>
        </authorList>
    </citation>
    <scope>NUCLEOTIDE SEQUENCE [LARGE SCALE GENOMIC DNA]</scope>
    <source>
        <strain evidence="4 5">SC16a</strain>
    </source>
</reference>
<dbReference type="Gene3D" id="3.30.1490.100">
    <property type="entry name" value="DNA polymerase, Y-family, little finger domain"/>
    <property type="match status" value="1"/>
</dbReference>
<sequence>MQEPARAAPKHRDDRVLLQFDYDCFYAQVVENRDPSLKSRPLGIKQKNILATCNYHARRRGVRKLMLVSEATTLCPDLVLVEGEDLTPFRETSKRLFSFFRSHSWNNKVERLGLDEVFMDVTDMVDYNLSCINKLSLSDSFFCLTKEDPEQGFSCDLTSIAGCVVGTPVSSEQLQDDTYLRLLLASHLAQYLRLEVEKVFGYTSTCGIAANKLLSKLVGGCNKPRNQTTLLALKEEDVYSFIDGYGIKQLPGLGRKMALSLESQILSLDPEAKSADSSLTVGQVRNHPSISAGSLESLLGGPGAEKGIGARVWRLLHGVDPTEVKEASDIPSQISVEDTYKGLETTAQINEQLHRLSCSLVRRLRSELVVGDDKAGAQRWMARPKTLRLSIRSWPTRQGGDSEQSHSFSRVSRSGPLPGFVFDLDVDMEQIAQQLTAEALIPLLRRLQNGQGWNLQLLNICVANMVAVAGDDKTGAGRDIGIMFKTQDELLRPWRVMQPSEDDEVEEAAFEECDMDGGWDSTQHCPRCGHLMPGFAMAAHARYHELGE</sequence>
<dbReference type="GO" id="GO:0006281">
    <property type="term" value="P:DNA repair"/>
    <property type="evidence" value="ECO:0007669"/>
    <property type="project" value="InterPro"/>
</dbReference>
<dbReference type="GO" id="GO:0003684">
    <property type="term" value="F:damaged DNA binding"/>
    <property type="evidence" value="ECO:0007669"/>
    <property type="project" value="InterPro"/>
</dbReference>
<dbReference type="Pfam" id="PF11799">
    <property type="entry name" value="IMS_C"/>
    <property type="match status" value="1"/>
</dbReference>
<dbReference type="Gene3D" id="3.40.1170.60">
    <property type="match status" value="1"/>
</dbReference>
<dbReference type="EMBL" id="LAZP02000530">
    <property type="protein sequence ID" value="PFH56676.1"/>
    <property type="molecule type" value="Genomic_DNA"/>
</dbReference>
<keyword evidence="5" id="KW-1185">Reference proteome</keyword>
<dbReference type="AlphaFoldDB" id="A0A2A9P756"/>
<comment type="subcellular location">
    <subcellularLocation>
        <location evidence="1">Mitochondrion</location>
    </subcellularLocation>
</comment>
<dbReference type="PROSITE" id="PS50173">
    <property type="entry name" value="UMUC"/>
    <property type="match status" value="1"/>
</dbReference>
<dbReference type="PANTHER" id="PTHR46404">
    <property type="entry name" value="DNA POLYMERASE IOTA"/>
    <property type="match status" value="1"/>
</dbReference>
<name>A0A2A9P756_OPHUN</name>
<dbReference type="FunFam" id="3.40.1170.60:FF:000006">
    <property type="entry name" value="DNA polymerase iota"/>
    <property type="match status" value="1"/>
</dbReference>
<proteinExistence type="predicted"/>
<dbReference type="Pfam" id="PF00817">
    <property type="entry name" value="IMS"/>
    <property type="match status" value="1"/>
</dbReference>
<evidence type="ECO:0000313" key="4">
    <source>
        <dbReference type="EMBL" id="PFH56676.1"/>
    </source>
</evidence>
<dbReference type="Gene3D" id="3.30.70.270">
    <property type="match status" value="1"/>
</dbReference>
<accession>A0A2A9P756</accession>
<reference evidence="4 5" key="1">
    <citation type="journal article" date="2015" name="BMC Genomics">
        <title>Gene expression during zombie ant biting behavior reflects the complexity underlying fungal parasitic behavioral manipulation.</title>
        <authorList>
            <person name="de Bekker C."/>
            <person name="Ohm R.A."/>
            <person name="Loreto R.G."/>
            <person name="Sebastian A."/>
            <person name="Albert I."/>
            <person name="Merrow M."/>
            <person name="Brachmann A."/>
            <person name="Hughes D.P."/>
        </authorList>
    </citation>
    <scope>NUCLEOTIDE SEQUENCE [LARGE SCALE GENOMIC DNA]</scope>
    <source>
        <strain evidence="4 5">SC16a</strain>
    </source>
</reference>
<organism evidence="4 5">
    <name type="scientific">Ophiocordyceps unilateralis</name>
    <name type="common">Zombie-ant fungus</name>
    <name type="synonym">Torrubia unilateralis</name>
    <dbReference type="NCBI Taxonomy" id="268505"/>
    <lineage>
        <taxon>Eukaryota</taxon>
        <taxon>Fungi</taxon>
        <taxon>Dikarya</taxon>
        <taxon>Ascomycota</taxon>
        <taxon>Pezizomycotina</taxon>
        <taxon>Sordariomycetes</taxon>
        <taxon>Hypocreomycetidae</taxon>
        <taxon>Hypocreales</taxon>
        <taxon>Ophiocordycipitaceae</taxon>
        <taxon>Ophiocordyceps</taxon>
    </lineage>
</organism>
<gene>
    <name evidence="4" type="ORF">XA68_16167</name>
</gene>
<dbReference type="InterPro" id="IPR001126">
    <property type="entry name" value="UmuC"/>
</dbReference>
<keyword evidence="2" id="KW-0496">Mitochondrion</keyword>
<dbReference type="Proteomes" id="UP000037136">
    <property type="component" value="Unassembled WGS sequence"/>
</dbReference>
<dbReference type="GO" id="GO:0005739">
    <property type="term" value="C:mitochondrion"/>
    <property type="evidence" value="ECO:0007669"/>
    <property type="project" value="UniProtKB-SubCell"/>
</dbReference>
<evidence type="ECO:0000259" key="3">
    <source>
        <dbReference type="PROSITE" id="PS50173"/>
    </source>
</evidence>
<dbReference type="InterPro" id="IPR043128">
    <property type="entry name" value="Rev_trsase/Diguanyl_cyclase"/>
</dbReference>
<dbReference type="OrthoDB" id="447129at2759"/>
<evidence type="ECO:0000256" key="1">
    <source>
        <dbReference type="ARBA" id="ARBA00004173"/>
    </source>
</evidence>
<dbReference type="PANTHER" id="PTHR46404:SF1">
    <property type="entry name" value="DNA POLYMERASE IOTA"/>
    <property type="match status" value="1"/>
</dbReference>
<dbReference type="GO" id="GO:0003887">
    <property type="term" value="F:DNA-directed DNA polymerase activity"/>
    <property type="evidence" value="ECO:0007669"/>
    <property type="project" value="TreeGrafter"/>
</dbReference>
<dbReference type="InterPro" id="IPR017961">
    <property type="entry name" value="DNA_pol_Y-fam_little_finger"/>
</dbReference>
<dbReference type="InterPro" id="IPR036775">
    <property type="entry name" value="DNA_pol_Y-fam_lit_finger_sf"/>
</dbReference>
<feature type="domain" description="UmuC" evidence="3">
    <location>
        <begin position="17"/>
        <end position="254"/>
    </location>
</feature>
<comment type="caution">
    <text evidence="4">The sequence shown here is derived from an EMBL/GenBank/DDBJ whole genome shotgun (WGS) entry which is preliminary data.</text>
</comment>
<dbReference type="GO" id="GO:0070987">
    <property type="term" value="P:error-free translesion synthesis"/>
    <property type="evidence" value="ECO:0007669"/>
    <property type="project" value="UniProtKB-ARBA"/>
</dbReference>
<dbReference type="InterPro" id="IPR043502">
    <property type="entry name" value="DNA/RNA_pol_sf"/>
</dbReference>